<comment type="subcellular location">
    <subcellularLocation>
        <location evidence="1">Secreted</location>
    </subcellularLocation>
</comment>
<accession>A0A0F9A7N0</accession>
<evidence type="ECO:0000259" key="4">
    <source>
        <dbReference type="Pfam" id="PF24517"/>
    </source>
</evidence>
<name>A0A0F9A7N0_9ZZZZ</name>
<evidence type="ECO:0000256" key="3">
    <source>
        <dbReference type="ARBA" id="ARBA00022729"/>
    </source>
</evidence>
<evidence type="ECO:0000256" key="2">
    <source>
        <dbReference type="ARBA" id="ARBA00022525"/>
    </source>
</evidence>
<evidence type="ECO:0000313" key="5">
    <source>
        <dbReference type="EMBL" id="KKL05460.1"/>
    </source>
</evidence>
<reference evidence="5" key="1">
    <citation type="journal article" date="2015" name="Nature">
        <title>Complex archaea that bridge the gap between prokaryotes and eukaryotes.</title>
        <authorList>
            <person name="Spang A."/>
            <person name="Saw J.H."/>
            <person name="Jorgensen S.L."/>
            <person name="Zaremba-Niedzwiedzka K."/>
            <person name="Martijn J."/>
            <person name="Lind A.E."/>
            <person name="van Eijk R."/>
            <person name="Schleper C."/>
            <person name="Guy L."/>
            <person name="Ettema T.J."/>
        </authorList>
    </citation>
    <scope>NUCLEOTIDE SEQUENCE</scope>
</reference>
<keyword evidence="2" id="KW-0964">Secreted</keyword>
<keyword evidence="3" id="KW-0732">Signal</keyword>
<gene>
    <name evidence="5" type="ORF">LCGC14_2605810</name>
</gene>
<dbReference type="Pfam" id="PF24517">
    <property type="entry name" value="CBM96"/>
    <property type="match status" value="1"/>
</dbReference>
<sequence length="120" mass="13482">MNSKKILIILLIILVPSFIFAIPPVNAIIKDGTISTVAEKDTHVKQYYPTTNYGGQNYFLVGRDVFSAAVEAYFYFNFSDKPVNWKDAEIALDLYSIGSTANLSVYLIEDTWNEFGGNEL</sequence>
<dbReference type="AlphaFoldDB" id="A0A0F9A7N0"/>
<feature type="domain" description="Carbohydrate-binding module family 96" evidence="4">
    <location>
        <begin position="37"/>
        <end position="114"/>
    </location>
</feature>
<dbReference type="EMBL" id="LAZR01044107">
    <property type="protein sequence ID" value="KKL05460.1"/>
    <property type="molecule type" value="Genomic_DNA"/>
</dbReference>
<protein>
    <recommendedName>
        <fullName evidence="4">Carbohydrate-binding module family 96 domain-containing protein</fullName>
    </recommendedName>
</protein>
<dbReference type="InterPro" id="IPR055372">
    <property type="entry name" value="CBM96"/>
</dbReference>
<organism evidence="5">
    <name type="scientific">marine sediment metagenome</name>
    <dbReference type="NCBI Taxonomy" id="412755"/>
    <lineage>
        <taxon>unclassified sequences</taxon>
        <taxon>metagenomes</taxon>
        <taxon>ecological metagenomes</taxon>
    </lineage>
</organism>
<evidence type="ECO:0000256" key="1">
    <source>
        <dbReference type="ARBA" id="ARBA00004613"/>
    </source>
</evidence>
<dbReference type="GO" id="GO:0005576">
    <property type="term" value="C:extracellular region"/>
    <property type="evidence" value="ECO:0007669"/>
    <property type="project" value="UniProtKB-SubCell"/>
</dbReference>
<comment type="caution">
    <text evidence="5">The sequence shown here is derived from an EMBL/GenBank/DDBJ whole genome shotgun (WGS) entry which is preliminary data.</text>
</comment>
<proteinExistence type="predicted"/>